<dbReference type="GO" id="GO:0051087">
    <property type="term" value="F:protein-folding chaperone binding"/>
    <property type="evidence" value="ECO:0007669"/>
    <property type="project" value="InterPro"/>
</dbReference>
<dbReference type="OMA" id="NFRIARP"/>
<reference evidence="2" key="1">
    <citation type="submission" date="2012-04" db="EMBL/GenBank/DDBJ databases">
        <title>The Genome Sequence of Loa loa.</title>
        <authorList>
            <consortium name="The Broad Institute Genome Sequencing Platform"/>
            <consortium name="Broad Institute Genome Sequencing Center for Infectious Disease"/>
            <person name="Nutman T.B."/>
            <person name="Fink D.L."/>
            <person name="Russ C."/>
            <person name="Young S."/>
            <person name="Zeng Q."/>
            <person name="Gargeya S."/>
            <person name="Alvarado L."/>
            <person name="Berlin A."/>
            <person name="Chapman S.B."/>
            <person name="Chen Z."/>
            <person name="Freedman E."/>
            <person name="Gellesch M."/>
            <person name="Goldberg J."/>
            <person name="Griggs A."/>
            <person name="Gujja S."/>
            <person name="Heilman E.R."/>
            <person name="Heiman D."/>
            <person name="Howarth C."/>
            <person name="Mehta T."/>
            <person name="Neiman D."/>
            <person name="Pearson M."/>
            <person name="Roberts A."/>
            <person name="Saif S."/>
            <person name="Shea T."/>
            <person name="Shenoy N."/>
            <person name="Sisk P."/>
            <person name="Stolte C."/>
            <person name="Sykes S."/>
            <person name="White J."/>
            <person name="Yandava C."/>
            <person name="Haas B."/>
            <person name="Henn M.R."/>
            <person name="Nusbaum C."/>
            <person name="Birren B."/>
        </authorList>
    </citation>
    <scope>NUCLEOTIDE SEQUENCE [LARGE SCALE GENOMIC DNA]</scope>
</reference>
<organism evidence="2">
    <name type="scientific">Loa loa</name>
    <name type="common">Eye worm</name>
    <name type="synonym">Filaria loa</name>
    <dbReference type="NCBI Taxonomy" id="7209"/>
    <lineage>
        <taxon>Eukaryota</taxon>
        <taxon>Metazoa</taxon>
        <taxon>Ecdysozoa</taxon>
        <taxon>Nematoda</taxon>
        <taxon>Chromadorea</taxon>
        <taxon>Rhabditida</taxon>
        <taxon>Spirurina</taxon>
        <taxon>Spiruromorpha</taxon>
        <taxon>Filarioidea</taxon>
        <taxon>Onchocercidae</taxon>
        <taxon>Loa</taxon>
    </lineage>
</organism>
<sequence length="268" mass="30447">MNSSNTRTVPVQLIRKTSVDDFNERMIGMLDQVEKRVEQLRNFRIVRPVNSSSSSSSANHLFDIEQDGYANHHSHQTVMNSSNTRTVPVQLIRKTSVDDFNERMIGMLDQVEKRVEQLRESAGLLEQEKESLINMLGNVNLDSELLRLGQGERDDISATASRLLNRCKAVEVVVNTPRNAEQAQALNNVNNLIEAAMNKMKEDLNNAKEAMKRFLNACSPDPPDGPIDQRFQAQVIECTADDQKKIRRRLGILINQIERAQRYSAPEF</sequence>
<dbReference type="Gene3D" id="1.20.58.890">
    <property type="match status" value="1"/>
</dbReference>
<dbReference type="GO" id="GO:0050821">
    <property type="term" value="P:protein stabilization"/>
    <property type="evidence" value="ECO:0007669"/>
    <property type="project" value="TreeGrafter"/>
</dbReference>
<dbReference type="PANTHER" id="PTHR12334:SF6">
    <property type="entry name" value="BAG FAMILY MOLECULAR CHAPERONE REGULATOR 2"/>
    <property type="match status" value="1"/>
</dbReference>
<gene>
    <name evidence="2" type="ORF">LOAG_17586</name>
</gene>
<feature type="coiled-coil region" evidence="1">
    <location>
        <begin position="179"/>
        <end position="217"/>
    </location>
</feature>
<dbReference type="AlphaFoldDB" id="A0A1S0UK54"/>
<feature type="coiled-coil region" evidence="1">
    <location>
        <begin position="101"/>
        <end position="135"/>
    </location>
</feature>
<evidence type="ECO:0008006" key="3">
    <source>
        <dbReference type="Google" id="ProtNLM"/>
    </source>
</evidence>
<name>A0A1S0UK54_LOALO</name>
<proteinExistence type="predicted"/>
<dbReference type="KEGG" id="loa:LOAG_17586"/>
<dbReference type="RefSeq" id="XP_020306113.1">
    <property type="nucleotide sequence ID" value="XM_020450246.1"/>
</dbReference>
<dbReference type="GeneID" id="9952171"/>
<protein>
    <recommendedName>
        <fullName evidence="3">BAG family molecular chaperone regulator 2</fullName>
    </recommendedName>
</protein>
<dbReference type="InterPro" id="IPR037689">
    <property type="entry name" value="BAG2"/>
</dbReference>
<evidence type="ECO:0000256" key="1">
    <source>
        <dbReference type="SAM" id="Coils"/>
    </source>
</evidence>
<evidence type="ECO:0000313" key="2">
    <source>
        <dbReference type="EMBL" id="EJD75237.1"/>
    </source>
</evidence>
<keyword evidence="1" id="KW-0175">Coiled coil</keyword>
<accession>A0A1S0UK54</accession>
<dbReference type="OrthoDB" id="6284251at2759"/>
<dbReference type="EMBL" id="JH712162">
    <property type="protein sequence ID" value="EJD75237.1"/>
    <property type="molecule type" value="Genomic_DNA"/>
</dbReference>
<dbReference type="CTD" id="9952171"/>
<dbReference type="InParanoid" id="A0A1S0UK54"/>
<dbReference type="GO" id="GO:0000774">
    <property type="term" value="F:adenyl-nucleotide exchange factor activity"/>
    <property type="evidence" value="ECO:0007669"/>
    <property type="project" value="InterPro"/>
</dbReference>
<dbReference type="PANTHER" id="PTHR12334">
    <property type="entry name" value="BAG FAMILY MOLECULAR CHAPERONE REGULATOR 2"/>
    <property type="match status" value="1"/>
</dbReference>